<evidence type="ECO:0000256" key="1">
    <source>
        <dbReference type="ARBA" id="ARBA00022837"/>
    </source>
</evidence>
<feature type="compositionally biased region" description="Basic and acidic residues" evidence="3">
    <location>
        <begin position="667"/>
        <end position="676"/>
    </location>
</feature>
<feature type="region of interest" description="Disordered" evidence="3">
    <location>
        <begin position="817"/>
        <end position="837"/>
    </location>
</feature>
<sequence>MGGTVKLLVTNITEQIALPNMERTGGRITSALDWSIKPSERSNYEEIFSALGPEDHKLSGNKVKPVMMNSKLPLETLGKIWDLSDIDQDGFLDKDEFVLAMHLVYKAVENVPVPPTLPPDLIPISKRRKSPYGAIQPLVLPDLLPGLDGQDSSSRSSTPTVDVALKNATNKPTTPWIVNAAEKTRYDEIFRSLDQDRDGFVLGGDVKGVFLQSGLPQILLAHVWNLCDINCSGKLNSEQFALAMHMIYQKLQGGDIPTELTPDMVPPSLRSQPDDSMSPSIGTPLSTGSKELNTLMLEVSELQKTKQQLEVDVAQKDSQIKSQQTELKTLENEISSLTLASRELESEKMEIVKQLDILTSQRTSVESSLIELKEKLEEENNQVEEMKSQLQEQEKSLEDQELALNEKRHELNELRQEETSLQKQITDGQNRLDSLFKTVKMTQSEIDQTKKTIEHLRQQQLKMNEVIAEFHIEGSFNVMNNGCVQVAPISITEVDGQQLMAEEDPFGKLETSFHVDDPFKALKDSSRKEDVSKAEDSKDQATASFQKPPDLSNKVEDIFKQEDFFSEFTEPVKKNEDSFDSGFNGFSSDPFGNEDPFKEDPFKDSGIIESTPSDPFGGDPFQEEFTGRKDSNKADPFECFPNDAGTTDITDLFDPFGLSNTSSSVTAEDKQFHEECDPFGTDPFSAFSGPESPIPALPPRKSKAPPPRPVAPKHGVNAAVTSTAQENIHNEFDDNLFDLTVTSQSGDLKGDVSDPFDSLFSVDEKPSVGTIKSVVDPFDPFGIGCDPFSNSTDAQEEFANFADFDKVVGVAVKQKFVETPSTTSPSQPSKPNLDTLTEEEQLAWVTQESLRLEEARQRAEAQEQAELELALALSRKET</sequence>
<dbReference type="InterPro" id="IPR002048">
    <property type="entry name" value="EF_hand_dom"/>
</dbReference>
<feature type="coiled-coil region" evidence="2">
    <location>
        <begin position="292"/>
        <end position="459"/>
    </location>
</feature>
<evidence type="ECO:0000259" key="4">
    <source>
        <dbReference type="PROSITE" id="PS50031"/>
    </source>
</evidence>
<proteinExistence type="predicted"/>
<evidence type="ECO:0000259" key="5">
    <source>
        <dbReference type="PROSITE" id="PS50222"/>
    </source>
</evidence>
<dbReference type="PROSITE" id="PS00018">
    <property type="entry name" value="EF_HAND_1"/>
    <property type="match status" value="1"/>
</dbReference>
<dbReference type="InterPro" id="IPR003903">
    <property type="entry name" value="UIM_dom"/>
</dbReference>
<dbReference type="SUPFAM" id="SSF47473">
    <property type="entry name" value="EF-hand"/>
    <property type="match status" value="2"/>
</dbReference>
<feature type="compositionally biased region" description="Low complexity" evidence="3">
    <location>
        <begin position="819"/>
        <end position="831"/>
    </location>
</feature>
<keyword evidence="1" id="KW-0106">Calcium</keyword>
<feature type="domain" description="EF-hand" evidence="5">
    <location>
        <begin position="72"/>
        <end position="107"/>
    </location>
</feature>
<feature type="region of interest" description="Disordered" evidence="3">
    <location>
        <begin position="590"/>
        <end position="642"/>
    </location>
</feature>
<dbReference type="PANTHER" id="PTHR11216">
    <property type="entry name" value="EH DOMAIN"/>
    <property type="match status" value="1"/>
</dbReference>
<protein>
    <submittedName>
        <fullName evidence="7">Epidermal growth factor receptor substrate 15-like 1 isoform X1</fullName>
    </submittedName>
</protein>
<feature type="domain" description="EF-hand" evidence="5">
    <location>
        <begin position="181"/>
        <end position="216"/>
    </location>
</feature>
<evidence type="ECO:0000313" key="6">
    <source>
        <dbReference type="Proteomes" id="UP000694941"/>
    </source>
</evidence>
<feature type="region of interest" description="Disordered" evidence="3">
    <location>
        <begin position="524"/>
        <end position="552"/>
    </location>
</feature>
<dbReference type="RefSeq" id="XP_022237553.1">
    <property type="nucleotide sequence ID" value="XM_022381845.1"/>
</dbReference>
<dbReference type="Gene3D" id="1.10.238.10">
    <property type="entry name" value="EF-hand"/>
    <property type="match status" value="2"/>
</dbReference>
<name>A0ABM1S1P8_LIMPO</name>
<dbReference type="PROSITE" id="PS50031">
    <property type="entry name" value="EH"/>
    <property type="match status" value="2"/>
</dbReference>
<dbReference type="SMART" id="SM00027">
    <property type="entry name" value="EH"/>
    <property type="match status" value="2"/>
</dbReference>
<dbReference type="PROSITE" id="PS50222">
    <property type="entry name" value="EF_HAND_2"/>
    <property type="match status" value="2"/>
</dbReference>
<dbReference type="InterPro" id="IPR018247">
    <property type="entry name" value="EF_Hand_1_Ca_BS"/>
</dbReference>
<organism evidence="6 7">
    <name type="scientific">Limulus polyphemus</name>
    <name type="common">Atlantic horseshoe crab</name>
    <dbReference type="NCBI Taxonomy" id="6850"/>
    <lineage>
        <taxon>Eukaryota</taxon>
        <taxon>Metazoa</taxon>
        <taxon>Ecdysozoa</taxon>
        <taxon>Arthropoda</taxon>
        <taxon>Chelicerata</taxon>
        <taxon>Merostomata</taxon>
        <taxon>Xiphosura</taxon>
        <taxon>Limulidae</taxon>
        <taxon>Limulus</taxon>
    </lineage>
</organism>
<feature type="compositionally biased region" description="Basic and acidic residues" evidence="3">
    <location>
        <begin position="524"/>
        <end position="539"/>
    </location>
</feature>
<feature type="coiled-coil region" evidence="2">
    <location>
        <begin position="845"/>
        <end position="872"/>
    </location>
</feature>
<feature type="compositionally biased region" description="Basic and acidic residues" evidence="3">
    <location>
        <begin position="625"/>
        <end position="636"/>
    </location>
</feature>
<dbReference type="PANTHER" id="PTHR11216:SF176">
    <property type="entry name" value="EPIDERMAL GROWTH FACTOR RECEPTOR PATHWAY SUBSTRATE CLONE 15, ISOFORM A"/>
    <property type="match status" value="1"/>
</dbReference>
<feature type="domain" description="EH" evidence="4">
    <location>
        <begin position="182"/>
        <end position="271"/>
    </location>
</feature>
<reference evidence="7" key="1">
    <citation type="submission" date="2025-08" db="UniProtKB">
        <authorList>
            <consortium name="RefSeq"/>
        </authorList>
    </citation>
    <scope>IDENTIFICATION</scope>
    <source>
        <tissue evidence="7">Muscle</tissue>
    </source>
</reference>
<evidence type="ECO:0000313" key="7">
    <source>
        <dbReference type="RefSeq" id="XP_022237553.1"/>
    </source>
</evidence>
<dbReference type="PROSITE" id="PS50330">
    <property type="entry name" value="UIM"/>
    <property type="match status" value="2"/>
</dbReference>
<keyword evidence="6" id="KW-1185">Reference proteome</keyword>
<feature type="compositionally biased region" description="Pro residues" evidence="3">
    <location>
        <begin position="692"/>
        <end position="710"/>
    </location>
</feature>
<dbReference type="InterPro" id="IPR011992">
    <property type="entry name" value="EF-hand-dom_pair"/>
</dbReference>
<evidence type="ECO:0000256" key="2">
    <source>
        <dbReference type="SAM" id="Coils"/>
    </source>
</evidence>
<dbReference type="Pfam" id="PF12763">
    <property type="entry name" value="EH"/>
    <property type="match status" value="2"/>
</dbReference>
<dbReference type="Proteomes" id="UP000694941">
    <property type="component" value="Unplaced"/>
</dbReference>
<dbReference type="CDD" id="cd00052">
    <property type="entry name" value="EH"/>
    <property type="match status" value="2"/>
</dbReference>
<dbReference type="SMART" id="SM00054">
    <property type="entry name" value="EFh"/>
    <property type="match status" value="3"/>
</dbReference>
<dbReference type="GeneID" id="106478270"/>
<feature type="region of interest" description="Disordered" evidence="3">
    <location>
        <begin position="663"/>
        <end position="714"/>
    </location>
</feature>
<accession>A0ABM1S1P8</accession>
<gene>
    <name evidence="7" type="primary">LOC106478270</name>
</gene>
<keyword evidence="2" id="KW-0175">Coiled coil</keyword>
<dbReference type="SUPFAM" id="SSF90257">
    <property type="entry name" value="Myosin rod fragments"/>
    <property type="match status" value="1"/>
</dbReference>
<feature type="domain" description="EH" evidence="4">
    <location>
        <begin position="40"/>
        <end position="128"/>
    </location>
</feature>
<dbReference type="InterPro" id="IPR000261">
    <property type="entry name" value="EH_dom"/>
</dbReference>
<evidence type="ECO:0000256" key="3">
    <source>
        <dbReference type="SAM" id="MobiDB-lite"/>
    </source>
</evidence>